<reference evidence="7 8" key="1">
    <citation type="submission" date="2019-02" db="EMBL/GenBank/DDBJ databases">
        <title>Deep-cultivation of Planctomycetes and their phenomic and genomic characterization uncovers novel biology.</title>
        <authorList>
            <person name="Wiegand S."/>
            <person name="Jogler M."/>
            <person name="Boedeker C."/>
            <person name="Pinto D."/>
            <person name="Vollmers J."/>
            <person name="Rivas-Marin E."/>
            <person name="Kohn T."/>
            <person name="Peeters S.H."/>
            <person name="Heuer A."/>
            <person name="Rast P."/>
            <person name="Oberbeckmann S."/>
            <person name="Bunk B."/>
            <person name="Jeske O."/>
            <person name="Meyerdierks A."/>
            <person name="Storesund J.E."/>
            <person name="Kallscheuer N."/>
            <person name="Luecker S."/>
            <person name="Lage O.M."/>
            <person name="Pohl T."/>
            <person name="Merkel B.J."/>
            <person name="Hornburger P."/>
            <person name="Mueller R.-W."/>
            <person name="Bruemmer F."/>
            <person name="Labrenz M."/>
            <person name="Spormann A.M."/>
            <person name="Op den Camp H."/>
            <person name="Overmann J."/>
            <person name="Amann R."/>
            <person name="Jetten M.S.M."/>
            <person name="Mascher T."/>
            <person name="Medema M.H."/>
            <person name="Devos D.P."/>
            <person name="Kaster A.-K."/>
            <person name="Ovreas L."/>
            <person name="Rohde M."/>
            <person name="Galperin M.Y."/>
            <person name="Jogler C."/>
        </authorList>
    </citation>
    <scope>NUCLEOTIDE SEQUENCE [LARGE SCALE GENOMIC DNA]</scope>
    <source>
        <strain evidence="7 8">FF011L</strain>
    </source>
</reference>
<accession>A0A517MJC8</accession>
<evidence type="ECO:0000256" key="1">
    <source>
        <dbReference type="ARBA" id="ARBA00004141"/>
    </source>
</evidence>
<dbReference type="OrthoDB" id="9766267at2"/>
<keyword evidence="3 6" id="KW-0812">Transmembrane</keyword>
<feature type="transmembrane region" description="Helical" evidence="6">
    <location>
        <begin position="413"/>
        <end position="432"/>
    </location>
</feature>
<proteinExistence type="predicted"/>
<sequence length="496" mass="52434">MGGPILAVLVFVFCFQSDISWEASCCAGVATLCAVWWILETLDLAVVGIVPFVAFPVLGVLSASDVAGAYGHSMILLLLGGAFLSAGMEKCGAHRRLALYLVRAVGGSNGRRLVLGVMLATAGLSMWISNTATALMMLPIAMAILSQIEDDHALRTALLLGIAYAASIGGMGTPIGTPPNVLMVGYVQETFGHEVTFFDWMQVTLPIVLVLLPVTWLWITRKLEGAHSIQMPDVGVWRQSEVRVLIIFVVTALAWVFRAAPAGGWSSWIPVTDSDGRSMINDATIALAASLALFIVPAGDKPAEPVRDDSEEAPPRCTERLLDWKATSRVPWGILLMFGGGLALAQGFETSGLSQIVGTQLSRIADQPPWLLMLVLCLVVTFLTEITSGTATTSLLLPVLGGMSIVSGLPYELILYPAAISASCAFMLPVASPPNTIVFATGSLSTQQMARTGLGLNLIAAFLISTVCYFLIPTSDREPAASEAAVPSESQAAGVR</sequence>
<evidence type="ECO:0000256" key="6">
    <source>
        <dbReference type="SAM" id="Phobius"/>
    </source>
</evidence>
<dbReference type="InterPro" id="IPR031312">
    <property type="entry name" value="Na/sul_symport_CS"/>
</dbReference>
<dbReference type="InterPro" id="IPR001898">
    <property type="entry name" value="SLC13A/DASS"/>
</dbReference>
<feature type="transmembrane region" description="Helical" evidence="6">
    <location>
        <begin position="157"/>
        <end position="177"/>
    </location>
</feature>
<dbReference type="GO" id="GO:0005886">
    <property type="term" value="C:plasma membrane"/>
    <property type="evidence" value="ECO:0007669"/>
    <property type="project" value="TreeGrafter"/>
</dbReference>
<organism evidence="7 8">
    <name type="scientific">Roseimaritima multifibrata</name>
    <dbReference type="NCBI Taxonomy" id="1930274"/>
    <lineage>
        <taxon>Bacteria</taxon>
        <taxon>Pseudomonadati</taxon>
        <taxon>Planctomycetota</taxon>
        <taxon>Planctomycetia</taxon>
        <taxon>Pirellulales</taxon>
        <taxon>Pirellulaceae</taxon>
        <taxon>Roseimaritima</taxon>
    </lineage>
</organism>
<feature type="transmembrane region" description="Helical" evidence="6">
    <location>
        <begin position="240"/>
        <end position="260"/>
    </location>
</feature>
<dbReference type="PANTHER" id="PTHR10283">
    <property type="entry name" value="SOLUTE CARRIER FAMILY 13 MEMBER"/>
    <property type="match status" value="1"/>
</dbReference>
<evidence type="ECO:0000313" key="8">
    <source>
        <dbReference type="Proteomes" id="UP000320672"/>
    </source>
</evidence>
<name>A0A517MJC8_9BACT</name>
<evidence type="ECO:0000313" key="7">
    <source>
        <dbReference type="EMBL" id="QDS94950.1"/>
    </source>
</evidence>
<dbReference type="GO" id="GO:0015141">
    <property type="term" value="F:succinate transmembrane transporter activity"/>
    <property type="evidence" value="ECO:0007669"/>
    <property type="project" value="UniProtKB-ARBA"/>
</dbReference>
<dbReference type="PROSITE" id="PS01271">
    <property type="entry name" value="NA_SULFATE"/>
    <property type="match status" value="1"/>
</dbReference>
<dbReference type="AlphaFoldDB" id="A0A517MJC8"/>
<gene>
    <name evidence="7" type="primary">sdcS_2</name>
    <name evidence="7" type="ORF">FF011L_37340</name>
</gene>
<evidence type="ECO:0000256" key="3">
    <source>
        <dbReference type="ARBA" id="ARBA00022692"/>
    </source>
</evidence>
<feature type="transmembrane region" description="Helical" evidence="6">
    <location>
        <begin position="69"/>
        <end position="88"/>
    </location>
</feature>
<feature type="transmembrane region" description="Helical" evidence="6">
    <location>
        <begin position="44"/>
        <end position="63"/>
    </location>
</feature>
<feature type="transmembrane region" description="Helical" evidence="6">
    <location>
        <begin position="19"/>
        <end position="39"/>
    </location>
</feature>
<dbReference type="EMBL" id="CP036262">
    <property type="protein sequence ID" value="QDS94950.1"/>
    <property type="molecule type" value="Genomic_DNA"/>
</dbReference>
<feature type="transmembrane region" description="Helical" evidence="6">
    <location>
        <begin position="280"/>
        <end position="298"/>
    </location>
</feature>
<feature type="transmembrane region" description="Helical" evidence="6">
    <location>
        <begin position="452"/>
        <end position="472"/>
    </location>
</feature>
<keyword evidence="2" id="KW-0813">Transport</keyword>
<evidence type="ECO:0000256" key="4">
    <source>
        <dbReference type="ARBA" id="ARBA00022989"/>
    </source>
</evidence>
<evidence type="ECO:0000256" key="2">
    <source>
        <dbReference type="ARBA" id="ARBA00022448"/>
    </source>
</evidence>
<keyword evidence="4 6" id="KW-1133">Transmembrane helix</keyword>
<feature type="transmembrane region" description="Helical" evidence="6">
    <location>
        <begin position="197"/>
        <end position="219"/>
    </location>
</feature>
<keyword evidence="5 6" id="KW-0472">Membrane</keyword>
<evidence type="ECO:0000256" key="5">
    <source>
        <dbReference type="ARBA" id="ARBA00023136"/>
    </source>
</evidence>
<keyword evidence="8" id="KW-1185">Reference proteome</keyword>
<dbReference type="CDD" id="cd01115">
    <property type="entry name" value="SLC13_permease"/>
    <property type="match status" value="1"/>
</dbReference>
<dbReference type="KEGG" id="rml:FF011L_37340"/>
<dbReference type="Proteomes" id="UP000320672">
    <property type="component" value="Chromosome"/>
</dbReference>
<protein>
    <submittedName>
        <fullName evidence="7">Sodium-dependent dicarboxylate transporter SdcS</fullName>
    </submittedName>
</protein>
<dbReference type="Pfam" id="PF00939">
    <property type="entry name" value="Na_sulph_symp"/>
    <property type="match status" value="1"/>
</dbReference>
<feature type="transmembrane region" description="Helical" evidence="6">
    <location>
        <begin position="368"/>
        <end position="401"/>
    </location>
</feature>
<feature type="transmembrane region" description="Helical" evidence="6">
    <location>
        <begin position="126"/>
        <end position="145"/>
    </location>
</feature>
<comment type="subcellular location">
    <subcellularLocation>
        <location evidence="1">Membrane</location>
        <topology evidence="1">Multi-pass membrane protein</topology>
    </subcellularLocation>
</comment>
<dbReference type="PANTHER" id="PTHR10283:SF82">
    <property type="entry name" value="SOLUTE CARRIER FAMILY 13 MEMBER 2"/>
    <property type="match status" value="1"/>
</dbReference>